<dbReference type="SUPFAM" id="SSF52047">
    <property type="entry name" value="RNI-like"/>
    <property type="match status" value="1"/>
</dbReference>
<keyword evidence="3" id="KW-1185">Reference proteome</keyword>
<proteinExistence type="predicted"/>
<gene>
    <name evidence="2" type="ORF">Poly51_63490</name>
</gene>
<evidence type="ECO:0000313" key="3">
    <source>
        <dbReference type="Proteomes" id="UP000318288"/>
    </source>
</evidence>
<comment type="caution">
    <text evidence="2">The sequence shown here is derived from an EMBL/GenBank/DDBJ whole genome shotgun (WGS) entry which is preliminary data.</text>
</comment>
<evidence type="ECO:0000313" key="2">
    <source>
        <dbReference type="EMBL" id="TWU42923.1"/>
    </source>
</evidence>
<accession>A0A5C6DZR2</accession>
<dbReference type="EMBL" id="SJPW01000024">
    <property type="protein sequence ID" value="TWU42923.1"/>
    <property type="molecule type" value="Genomic_DNA"/>
</dbReference>
<organism evidence="2 3">
    <name type="scientific">Rubripirellula tenax</name>
    <dbReference type="NCBI Taxonomy" id="2528015"/>
    <lineage>
        <taxon>Bacteria</taxon>
        <taxon>Pseudomonadati</taxon>
        <taxon>Planctomycetota</taxon>
        <taxon>Planctomycetia</taxon>
        <taxon>Pirellulales</taxon>
        <taxon>Pirellulaceae</taxon>
        <taxon>Rubripirellula</taxon>
    </lineage>
</organism>
<keyword evidence="1" id="KW-1133">Transmembrane helix</keyword>
<dbReference type="InterPro" id="IPR032675">
    <property type="entry name" value="LRR_dom_sf"/>
</dbReference>
<evidence type="ECO:0000256" key="1">
    <source>
        <dbReference type="SAM" id="Phobius"/>
    </source>
</evidence>
<feature type="transmembrane region" description="Helical" evidence="1">
    <location>
        <begin position="23"/>
        <end position="44"/>
    </location>
</feature>
<dbReference type="Gene3D" id="3.80.10.10">
    <property type="entry name" value="Ribonuclease Inhibitor"/>
    <property type="match status" value="1"/>
</dbReference>
<keyword evidence="1" id="KW-0812">Transmembrane</keyword>
<dbReference type="Proteomes" id="UP000318288">
    <property type="component" value="Unassembled WGS sequence"/>
</dbReference>
<protein>
    <submittedName>
        <fullName evidence="2">Leucine Rich repeats (2 copies)</fullName>
    </submittedName>
</protein>
<reference evidence="2 3" key="1">
    <citation type="submission" date="2019-02" db="EMBL/GenBank/DDBJ databases">
        <title>Deep-cultivation of Planctomycetes and their phenomic and genomic characterization uncovers novel biology.</title>
        <authorList>
            <person name="Wiegand S."/>
            <person name="Jogler M."/>
            <person name="Boedeker C."/>
            <person name="Pinto D."/>
            <person name="Vollmers J."/>
            <person name="Rivas-Marin E."/>
            <person name="Kohn T."/>
            <person name="Peeters S.H."/>
            <person name="Heuer A."/>
            <person name="Rast P."/>
            <person name="Oberbeckmann S."/>
            <person name="Bunk B."/>
            <person name="Jeske O."/>
            <person name="Meyerdierks A."/>
            <person name="Storesund J.E."/>
            <person name="Kallscheuer N."/>
            <person name="Luecker S."/>
            <person name="Lage O.M."/>
            <person name="Pohl T."/>
            <person name="Merkel B.J."/>
            <person name="Hornburger P."/>
            <person name="Mueller R.-W."/>
            <person name="Bruemmer F."/>
            <person name="Labrenz M."/>
            <person name="Spormann A.M."/>
            <person name="Op Den Camp H."/>
            <person name="Overmann J."/>
            <person name="Amann R."/>
            <person name="Jetten M.S.M."/>
            <person name="Mascher T."/>
            <person name="Medema M.H."/>
            <person name="Devos D.P."/>
            <person name="Kaster A.-K."/>
            <person name="Ovreas L."/>
            <person name="Rohde M."/>
            <person name="Galperin M.Y."/>
            <person name="Jogler C."/>
        </authorList>
    </citation>
    <scope>NUCLEOTIDE SEQUENCE [LARGE SCALE GENOMIC DNA]</scope>
    <source>
        <strain evidence="2 3">Poly51</strain>
    </source>
</reference>
<dbReference type="AlphaFoldDB" id="A0A5C6DZR2"/>
<keyword evidence="1" id="KW-0472">Membrane</keyword>
<sequence length="213" mass="23615">MVSFFDCLQVFRRRPVIATVRRTCMNLISLNFGLIAIVVLTLVIGCNPNALTPDERIRQNITSDLEQMGAYYVGFEEDTSIPDAAFFVNVKSLDGIKRYPTLTHLDFTDSNVSDHDLRELISLPNVFYLELDGTKVSDVGIDTLAAIPNLNVVDLNGTLVSDASVPSLAKIRGLQGVVAESTNLSELGVRELMRLRPEIWVKHESILDPPDEP</sequence>
<name>A0A5C6DZR2_9BACT</name>